<reference evidence="3 5" key="2">
    <citation type="submission" date="2018-08" db="EMBL/GenBank/DDBJ databases">
        <title>Genomic Encyclopedia of Archaeal and Bacterial Type Strains, Phase II (KMG-II): from individual species to whole genera.</title>
        <authorList>
            <person name="Goeker M."/>
        </authorList>
    </citation>
    <scope>NUCLEOTIDE SEQUENCE [LARGE SCALE GENOMIC DNA]</scope>
    <source>
        <strain evidence="3 5">DSM 2261</strain>
    </source>
</reference>
<dbReference type="KEGG" id="age:AA314_09510"/>
<feature type="chain" id="PRO_5042002764" evidence="1">
    <location>
        <begin position="28"/>
        <end position="281"/>
    </location>
</feature>
<proteinExistence type="predicted"/>
<feature type="signal peptide" evidence="1">
    <location>
        <begin position="1"/>
        <end position="27"/>
    </location>
</feature>
<evidence type="ECO:0000256" key="1">
    <source>
        <dbReference type="SAM" id="SignalP"/>
    </source>
</evidence>
<accession>A0AAC8QIC2</accession>
<evidence type="ECO:0000313" key="2">
    <source>
        <dbReference type="EMBL" id="AKJ07884.1"/>
    </source>
</evidence>
<organism evidence="2 4">
    <name type="scientific">Archangium gephyra</name>
    <dbReference type="NCBI Taxonomy" id="48"/>
    <lineage>
        <taxon>Bacteria</taxon>
        <taxon>Pseudomonadati</taxon>
        <taxon>Myxococcota</taxon>
        <taxon>Myxococcia</taxon>
        <taxon>Myxococcales</taxon>
        <taxon>Cystobacterineae</taxon>
        <taxon>Archangiaceae</taxon>
        <taxon>Archangium</taxon>
    </lineage>
</organism>
<keyword evidence="1" id="KW-0732">Signal</keyword>
<gene>
    <name evidence="2" type="ORF">AA314_09510</name>
    <name evidence="3" type="ORF">ATI61_107328</name>
</gene>
<sequence length="281" mass="29181">MSQQGVRLSSCLAFVFVALGLSMPASAASVTYSSPMVNGYYVGTLHPTTGSSAADTARRFCQDRNHAGAQSYATSIRSTAYSFINGTGGVGPWSTTGNANVTMLDSITCGDVSTTSYPNPMVNGYYVGTLYPTTGSSAADTARRFCQDRNHAGAQSYSTSVRSTAYSFINGTGGVGPWSTTGNANVTMLDSITCSGTRVTFSGPMVNGYYVGTYYPTTGSSAADTARRFCQDNGYASSQGYTTSLRSTAYSFINGTGGVGPWSTTGNANVTMLDTITCASP</sequence>
<dbReference type="RefSeq" id="WP_047860796.1">
    <property type="nucleotide sequence ID" value="NZ_CP011509.1"/>
</dbReference>
<reference evidence="2 4" key="1">
    <citation type="submission" date="2015-05" db="EMBL/GenBank/DDBJ databases">
        <title>Genome assembly of Archangium gephyra DSM 2261.</title>
        <authorList>
            <person name="Sharma G."/>
            <person name="Subramanian S."/>
        </authorList>
    </citation>
    <scope>NUCLEOTIDE SEQUENCE [LARGE SCALE GENOMIC DNA]</scope>
    <source>
        <strain evidence="2 4">DSM 2261</strain>
    </source>
</reference>
<evidence type="ECO:0000313" key="5">
    <source>
        <dbReference type="Proteomes" id="UP000256345"/>
    </source>
</evidence>
<evidence type="ECO:0000313" key="3">
    <source>
        <dbReference type="EMBL" id="REG29632.1"/>
    </source>
</evidence>
<evidence type="ECO:0000313" key="4">
    <source>
        <dbReference type="Proteomes" id="UP000035579"/>
    </source>
</evidence>
<keyword evidence="5" id="KW-1185">Reference proteome</keyword>
<dbReference type="EMBL" id="CP011509">
    <property type="protein sequence ID" value="AKJ07884.1"/>
    <property type="molecule type" value="Genomic_DNA"/>
</dbReference>
<protein>
    <submittedName>
        <fullName evidence="2">Uncharacterized protein</fullName>
    </submittedName>
</protein>
<dbReference type="AlphaFoldDB" id="A0AAC8QIC2"/>
<dbReference type="Proteomes" id="UP000256345">
    <property type="component" value="Unassembled WGS sequence"/>
</dbReference>
<dbReference type="Proteomes" id="UP000035579">
    <property type="component" value="Chromosome"/>
</dbReference>
<dbReference type="EMBL" id="QUMU01000007">
    <property type="protein sequence ID" value="REG29632.1"/>
    <property type="molecule type" value="Genomic_DNA"/>
</dbReference>
<name>A0AAC8QIC2_9BACT</name>